<sequence>MPNSVYKIVELIGSSPVSWEQASQNAISMASKSLRDIRIAEVCKMDIHITEGEIECYRVKLKVSFKYEG</sequence>
<reference evidence="1 2" key="1">
    <citation type="submission" date="2020-02" db="EMBL/GenBank/DDBJ databases">
        <title>Genome sequencing for Draconibacterium sp. strain M1.</title>
        <authorList>
            <person name="Park S.-J."/>
        </authorList>
    </citation>
    <scope>NUCLEOTIDE SEQUENCE [LARGE SCALE GENOMIC DNA]</scope>
    <source>
        <strain evidence="1 2">M1</strain>
    </source>
</reference>
<dbReference type="EMBL" id="CP048409">
    <property type="protein sequence ID" value="QIA06868.1"/>
    <property type="molecule type" value="Genomic_DNA"/>
</dbReference>
<dbReference type="KEGG" id="drc:G0Q07_03565"/>
<dbReference type="InterPro" id="IPR025543">
    <property type="entry name" value="Dodecin-like"/>
</dbReference>
<dbReference type="PANTHER" id="PTHR39324">
    <property type="entry name" value="CALCIUM DODECIN"/>
    <property type="match status" value="1"/>
</dbReference>
<dbReference type="AlphaFoldDB" id="A0A6C0R8S9"/>
<dbReference type="Gene3D" id="3.30.1660.10">
    <property type="entry name" value="Flavin-binding protein dodecin"/>
    <property type="match status" value="1"/>
</dbReference>
<gene>
    <name evidence="1" type="ORF">G0Q07_03565</name>
</gene>
<dbReference type="RefSeq" id="WP_163344797.1">
    <property type="nucleotide sequence ID" value="NZ_CP048409.1"/>
</dbReference>
<dbReference type="Pfam" id="PF07311">
    <property type="entry name" value="Dodecin"/>
    <property type="match status" value="1"/>
</dbReference>
<accession>A0A6C0R8S9</accession>
<dbReference type="InterPro" id="IPR009923">
    <property type="entry name" value="Dodecin"/>
</dbReference>
<dbReference type="SUPFAM" id="SSF89807">
    <property type="entry name" value="Dodecin-like"/>
    <property type="match status" value="1"/>
</dbReference>
<keyword evidence="2" id="KW-1185">Reference proteome</keyword>
<dbReference type="Proteomes" id="UP000474630">
    <property type="component" value="Chromosome"/>
</dbReference>
<protein>
    <submittedName>
        <fullName evidence="1">Dodecin domain-containing protein</fullName>
    </submittedName>
</protein>
<organism evidence="1 2">
    <name type="scientific">Draconibacterium halophilum</name>
    <dbReference type="NCBI Taxonomy" id="2706887"/>
    <lineage>
        <taxon>Bacteria</taxon>
        <taxon>Pseudomonadati</taxon>
        <taxon>Bacteroidota</taxon>
        <taxon>Bacteroidia</taxon>
        <taxon>Marinilabiliales</taxon>
        <taxon>Prolixibacteraceae</taxon>
        <taxon>Draconibacterium</taxon>
    </lineage>
</organism>
<evidence type="ECO:0000313" key="2">
    <source>
        <dbReference type="Proteomes" id="UP000474630"/>
    </source>
</evidence>
<dbReference type="PANTHER" id="PTHR39324:SF1">
    <property type="entry name" value="CALCIUM DODECIN"/>
    <property type="match status" value="1"/>
</dbReference>
<evidence type="ECO:0000313" key="1">
    <source>
        <dbReference type="EMBL" id="QIA06868.1"/>
    </source>
</evidence>
<proteinExistence type="predicted"/>
<dbReference type="InterPro" id="IPR036694">
    <property type="entry name" value="Dodecin-like_sf"/>
</dbReference>
<name>A0A6C0R8S9_9BACT</name>